<dbReference type="OrthoDB" id="415315at2759"/>
<feature type="compositionally biased region" description="Low complexity" evidence="11">
    <location>
        <begin position="1"/>
        <end position="32"/>
    </location>
</feature>
<evidence type="ECO:0000256" key="9">
    <source>
        <dbReference type="PROSITE-ProRule" id="PRU00282"/>
    </source>
</evidence>
<evidence type="ECO:0000256" key="11">
    <source>
        <dbReference type="SAM" id="MobiDB-lite"/>
    </source>
</evidence>
<dbReference type="Gene3D" id="1.50.40.10">
    <property type="entry name" value="Mitochondrial carrier domain"/>
    <property type="match status" value="2"/>
</dbReference>
<keyword evidence="4 9" id="KW-0812">Transmembrane</keyword>
<dbReference type="PANTHER" id="PTHR45667">
    <property type="entry name" value="S-ADENOSYLMETHIONINE MITOCHONDRIAL CARRIER PROTEIN"/>
    <property type="match status" value="1"/>
</dbReference>
<organism evidence="12 13">
    <name type="scientific">Talaromyces islandicus</name>
    <name type="common">Penicillium islandicum</name>
    <dbReference type="NCBI Taxonomy" id="28573"/>
    <lineage>
        <taxon>Eukaryota</taxon>
        <taxon>Fungi</taxon>
        <taxon>Dikarya</taxon>
        <taxon>Ascomycota</taxon>
        <taxon>Pezizomycotina</taxon>
        <taxon>Eurotiomycetes</taxon>
        <taxon>Eurotiomycetidae</taxon>
        <taxon>Eurotiales</taxon>
        <taxon>Trichocomaceae</taxon>
        <taxon>Talaromyces</taxon>
        <taxon>Talaromyces sect. Islandici</taxon>
    </lineage>
</organism>
<dbReference type="GO" id="GO:1990616">
    <property type="term" value="P:magnesium ion export from mitochondrion"/>
    <property type="evidence" value="ECO:0007669"/>
    <property type="project" value="EnsemblFungi"/>
</dbReference>
<feature type="region of interest" description="Disordered" evidence="11">
    <location>
        <begin position="310"/>
        <end position="375"/>
    </location>
</feature>
<dbReference type="EMBL" id="CVMT01000005">
    <property type="protein sequence ID" value="CRG89054.1"/>
    <property type="molecule type" value="Genomic_DNA"/>
</dbReference>
<feature type="repeat" description="Solcar" evidence="9">
    <location>
        <begin position="282"/>
        <end position="426"/>
    </location>
</feature>
<evidence type="ECO:0000256" key="3">
    <source>
        <dbReference type="ARBA" id="ARBA00022448"/>
    </source>
</evidence>
<evidence type="ECO:0000256" key="7">
    <source>
        <dbReference type="ARBA" id="ARBA00022989"/>
    </source>
</evidence>
<dbReference type="STRING" id="28573.A0A0U1M0F5"/>
<proteinExistence type="inferred from homology"/>
<sequence>MSLDSSAQASTSTSTSTFYSPSDSPSASSASSLRDRYVPQLTHHSEGALKVGGPGLLVNGEMSTHKMDESLSDEHSSRPRYIHAMLAGGIGGSSGDMLMHSLDTVKTRQQGDPRMPPKYTSTSASYLKIFREEGFRRGLYSGVTPALWGSFPGTVIFFGTYEWSKRSMLDFGINPTVTYLSAGFVADLAASIVYVPSEVLKTRLQLQGRYNNPYFKSGYNYRSTTDALRTIVRTEGFGAMFSGYKATIFRDLPFSALQFAFYEQEQTWAKEWVGSRDIGLPLEILTATTAGGMAGVMTCPLDVVKTRIQTQQNPDTQKPPSSTPTAAADHAASSKDTRPHSPHHNPNNTSSTLKAHSRPISTSSPSTSTVQPGAPILNTSSIFTGLRLLYRTEGLAGWFRGVGPRAVWTSVQSGTMLVMYQYLLKQMELWEHEEELGLL</sequence>
<dbReference type="OMA" id="FFGVYEF"/>
<name>A0A0U1M0F5_TALIS</name>
<gene>
    <name evidence="12" type="ORF">PISL3812_06089</name>
</gene>
<evidence type="ECO:0000256" key="6">
    <source>
        <dbReference type="ARBA" id="ARBA00022792"/>
    </source>
</evidence>
<comment type="similarity">
    <text evidence="2 10">Belongs to the mitochondrial carrier (TC 2.A.29) family.</text>
</comment>
<evidence type="ECO:0000256" key="8">
    <source>
        <dbReference type="ARBA" id="ARBA00023136"/>
    </source>
</evidence>
<dbReference type="InterPro" id="IPR018108">
    <property type="entry name" value="MCP_transmembrane"/>
</dbReference>
<evidence type="ECO:0000256" key="1">
    <source>
        <dbReference type="ARBA" id="ARBA00004141"/>
    </source>
</evidence>
<dbReference type="GO" id="GO:0015095">
    <property type="term" value="F:magnesium ion transmembrane transporter activity"/>
    <property type="evidence" value="ECO:0007669"/>
    <property type="project" value="EnsemblFungi"/>
</dbReference>
<dbReference type="Pfam" id="PF00153">
    <property type="entry name" value="Mito_carr"/>
    <property type="match status" value="4"/>
</dbReference>
<keyword evidence="6" id="KW-0496">Mitochondrion</keyword>
<comment type="subcellular location">
    <subcellularLocation>
        <location evidence="1">Membrane</location>
        <topology evidence="1">Multi-pass membrane protein</topology>
    </subcellularLocation>
</comment>
<dbReference type="AlphaFoldDB" id="A0A0U1M0F5"/>
<evidence type="ECO:0000256" key="5">
    <source>
        <dbReference type="ARBA" id="ARBA00022737"/>
    </source>
</evidence>
<keyword evidence="13" id="KW-1185">Reference proteome</keyword>
<feature type="repeat" description="Solcar" evidence="9">
    <location>
        <begin position="174"/>
        <end position="268"/>
    </location>
</feature>
<dbReference type="GO" id="GO:0005743">
    <property type="term" value="C:mitochondrial inner membrane"/>
    <property type="evidence" value="ECO:0007669"/>
    <property type="project" value="EnsemblFungi"/>
</dbReference>
<keyword evidence="3 10" id="KW-0813">Transport</keyword>
<keyword evidence="5" id="KW-0677">Repeat</keyword>
<dbReference type="PROSITE" id="PS50920">
    <property type="entry name" value="SOLCAR"/>
    <property type="match status" value="3"/>
</dbReference>
<keyword evidence="7" id="KW-1133">Transmembrane helix</keyword>
<feature type="region of interest" description="Disordered" evidence="11">
    <location>
        <begin position="1"/>
        <end position="33"/>
    </location>
</feature>
<dbReference type="InterPro" id="IPR023395">
    <property type="entry name" value="MCP_dom_sf"/>
</dbReference>
<keyword evidence="6" id="KW-0999">Mitochondrion inner membrane</keyword>
<evidence type="ECO:0000256" key="10">
    <source>
        <dbReference type="RuleBase" id="RU000488"/>
    </source>
</evidence>
<reference evidence="12 13" key="1">
    <citation type="submission" date="2015-04" db="EMBL/GenBank/DDBJ databases">
        <authorList>
            <person name="Syromyatnikov M.Y."/>
            <person name="Popov V.N."/>
        </authorList>
    </citation>
    <scope>NUCLEOTIDE SEQUENCE [LARGE SCALE GENOMIC DNA]</scope>
    <source>
        <strain evidence="12">WF-38-12</strain>
    </source>
</reference>
<evidence type="ECO:0000313" key="13">
    <source>
        <dbReference type="Proteomes" id="UP000054383"/>
    </source>
</evidence>
<dbReference type="SUPFAM" id="SSF103506">
    <property type="entry name" value="Mitochondrial carrier"/>
    <property type="match status" value="1"/>
</dbReference>
<keyword evidence="8 9" id="KW-0472">Membrane</keyword>
<accession>A0A0U1M0F5</accession>
<dbReference type="FunFam" id="1.50.40.10:FF:000095">
    <property type="entry name" value="Mitochondrial carrier protein"/>
    <property type="match status" value="1"/>
</dbReference>
<dbReference type="Proteomes" id="UP000054383">
    <property type="component" value="Unassembled WGS sequence"/>
</dbReference>
<feature type="repeat" description="Solcar" evidence="9">
    <location>
        <begin position="79"/>
        <end position="167"/>
    </location>
</feature>
<evidence type="ECO:0000256" key="2">
    <source>
        <dbReference type="ARBA" id="ARBA00006375"/>
    </source>
</evidence>
<feature type="compositionally biased region" description="Polar residues" evidence="11">
    <location>
        <begin position="344"/>
        <end position="354"/>
    </location>
</feature>
<feature type="compositionally biased region" description="Polar residues" evidence="11">
    <location>
        <begin position="310"/>
        <end position="325"/>
    </location>
</feature>
<evidence type="ECO:0000256" key="4">
    <source>
        <dbReference type="ARBA" id="ARBA00022692"/>
    </source>
</evidence>
<evidence type="ECO:0000313" key="12">
    <source>
        <dbReference type="EMBL" id="CRG89054.1"/>
    </source>
</evidence>
<protein>
    <submittedName>
        <fullName evidence="12">Putative mitochondrial carrier YMR166C</fullName>
    </submittedName>
</protein>